<organism evidence="11 12">
    <name type="scientific">Citroniella saccharovorans</name>
    <dbReference type="NCBI Taxonomy" id="2053367"/>
    <lineage>
        <taxon>Bacteria</taxon>
        <taxon>Bacillati</taxon>
        <taxon>Bacillota</taxon>
        <taxon>Tissierellia</taxon>
        <taxon>Tissierellales</taxon>
        <taxon>Peptoniphilaceae</taxon>
        <taxon>Citroniella</taxon>
    </lineage>
</organism>
<evidence type="ECO:0000256" key="9">
    <source>
        <dbReference type="ARBA" id="ARBA00023136"/>
    </source>
</evidence>
<evidence type="ECO:0000256" key="7">
    <source>
        <dbReference type="ARBA" id="ARBA00022989"/>
    </source>
</evidence>
<keyword evidence="8" id="KW-0811">Translocation</keyword>
<comment type="similarity">
    <text evidence="2">Belongs to the YajC family.</text>
</comment>
<keyword evidence="6" id="KW-0653">Protein transport</keyword>
<evidence type="ECO:0000256" key="2">
    <source>
        <dbReference type="ARBA" id="ARBA00006742"/>
    </source>
</evidence>
<evidence type="ECO:0000313" key="11">
    <source>
        <dbReference type="EMBL" id="MEB3429741.1"/>
    </source>
</evidence>
<sequence>MPEGITSIMPTFLSLIIAFVIIYFLMIKPQKKREKEIQAIRDGVKVGDNIITVGGIKGKVTKTGEDYITIKSQDAQMEVTRTAIYKVIEK</sequence>
<dbReference type="InterPro" id="IPR003849">
    <property type="entry name" value="Preprotein_translocase_YajC"/>
</dbReference>
<keyword evidence="7 10" id="KW-1133">Transmembrane helix</keyword>
<dbReference type="PRINTS" id="PR01853">
    <property type="entry name" value="YAJCTRNLCASE"/>
</dbReference>
<evidence type="ECO:0000256" key="3">
    <source>
        <dbReference type="ARBA" id="ARBA00022448"/>
    </source>
</evidence>
<keyword evidence="9 10" id="KW-0472">Membrane</keyword>
<evidence type="ECO:0000256" key="4">
    <source>
        <dbReference type="ARBA" id="ARBA00022475"/>
    </source>
</evidence>
<comment type="caution">
    <text evidence="11">The sequence shown here is derived from an EMBL/GenBank/DDBJ whole genome shotgun (WGS) entry which is preliminary data.</text>
</comment>
<dbReference type="PANTHER" id="PTHR33909">
    <property type="entry name" value="SEC TRANSLOCON ACCESSORY COMPLEX SUBUNIT YAJC"/>
    <property type="match status" value="1"/>
</dbReference>
<evidence type="ECO:0000256" key="8">
    <source>
        <dbReference type="ARBA" id="ARBA00023010"/>
    </source>
</evidence>
<keyword evidence="4" id="KW-1003">Cell membrane</keyword>
<dbReference type="Pfam" id="PF02699">
    <property type="entry name" value="YajC"/>
    <property type="match status" value="1"/>
</dbReference>
<comment type="subcellular location">
    <subcellularLocation>
        <location evidence="1">Cell membrane</location>
        <topology evidence="1">Single-pass membrane protein</topology>
    </subcellularLocation>
</comment>
<evidence type="ECO:0000256" key="5">
    <source>
        <dbReference type="ARBA" id="ARBA00022692"/>
    </source>
</evidence>
<dbReference type="AlphaFoldDB" id="A0AAW9MRN9"/>
<evidence type="ECO:0000256" key="6">
    <source>
        <dbReference type="ARBA" id="ARBA00022927"/>
    </source>
</evidence>
<reference evidence="11 12" key="1">
    <citation type="submission" date="2024-01" db="EMBL/GenBank/DDBJ databases">
        <title>Complete genome sequence of Citroniella saccharovorans strain M6.X9, isolated from human fecal sample.</title>
        <authorList>
            <person name="Cheng G."/>
            <person name="Westerholm M."/>
            <person name="Schnurer A."/>
        </authorList>
    </citation>
    <scope>NUCLEOTIDE SEQUENCE [LARGE SCALE GENOMIC DNA]</scope>
    <source>
        <strain evidence="11 12">DSM 29873</strain>
    </source>
</reference>
<dbReference type="PANTHER" id="PTHR33909:SF1">
    <property type="entry name" value="SEC TRANSLOCON ACCESSORY COMPLEX SUBUNIT YAJC"/>
    <property type="match status" value="1"/>
</dbReference>
<evidence type="ECO:0000256" key="10">
    <source>
        <dbReference type="SAM" id="Phobius"/>
    </source>
</evidence>
<name>A0AAW9MRN9_9FIRM</name>
<dbReference type="RefSeq" id="WP_324619910.1">
    <property type="nucleotide sequence ID" value="NZ_JAYKOT010000003.1"/>
</dbReference>
<dbReference type="GO" id="GO:0005886">
    <property type="term" value="C:plasma membrane"/>
    <property type="evidence" value="ECO:0007669"/>
    <property type="project" value="UniProtKB-SubCell"/>
</dbReference>
<keyword evidence="5 10" id="KW-0812">Transmembrane</keyword>
<protein>
    <submittedName>
        <fullName evidence="11">Preprotein translocase subunit YajC</fullName>
    </submittedName>
</protein>
<dbReference type="GO" id="GO:0015031">
    <property type="term" value="P:protein transport"/>
    <property type="evidence" value="ECO:0007669"/>
    <property type="project" value="UniProtKB-KW"/>
</dbReference>
<keyword evidence="12" id="KW-1185">Reference proteome</keyword>
<evidence type="ECO:0000256" key="1">
    <source>
        <dbReference type="ARBA" id="ARBA00004162"/>
    </source>
</evidence>
<gene>
    <name evidence="11" type="primary">yajC</name>
    <name evidence="11" type="ORF">VLK81_06915</name>
</gene>
<accession>A0AAW9MRN9</accession>
<dbReference type="SMART" id="SM01323">
    <property type="entry name" value="YajC"/>
    <property type="match status" value="1"/>
</dbReference>
<dbReference type="NCBIfam" id="TIGR00739">
    <property type="entry name" value="yajC"/>
    <property type="match status" value="1"/>
</dbReference>
<dbReference type="EMBL" id="JAYKOT010000003">
    <property type="protein sequence ID" value="MEB3429741.1"/>
    <property type="molecule type" value="Genomic_DNA"/>
</dbReference>
<proteinExistence type="inferred from homology"/>
<dbReference type="Proteomes" id="UP001357733">
    <property type="component" value="Unassembled WGS sequence"/>
</dbReference>
<evidence type="ECO:0000313" key="12">
    <source>
        <dbReference type="Proteomes" id="UP001357733"/>
    </source>
</evidence>
<keyword evidence="3" id="KW-0813">Transport</keyword>
<feature type="transmembrane region" description="Helical" evidence="10">
    <location>
        <begin position="6"/>
        <end position="26"/>
    </location>
</feature>